<feature type="transmembrane region" description="Helical" evidence="1">
    <location>
        <begin position="115"/>
        <end position="134"/>
    </location>
</feature>
<protein>
    <submittedName>
        <fullName evidence="2">Uncharacterized protein</fullName>
    </submittedName>
</protein>
<reference evidence="3" key="1">
    <citation type="submission" date="2016-10" db="EMBL/GenBank/DDBJ databases">
        <authorList>
            <person name="Varghese N."/>
            <person name="Submissions S."/>
        </authorList>
    </citation>
    <scope>NUCLEOTIDE SEQUENCE [LARGE SCALE GENOMIC DNA]</scope>
    <source>
        <strain evidence="3">DSM 24767</strain>
    </source>
</reference>
<feature type="transmembrane region" description="Helical" evidence="1">
    <location>
        <begin position="165"/>
        <end position="185"/>
    </location>
</feature>
<name>A0A1H0ZS11_NATTX</name>
<organism evidence="2 3">
    <name type="scientific">Natronobacterium texcoconense</name>
    <dbReference type="NCBI Taxonomy" id="1095778"/>
    <lineage>
        <taxon>Archaea</taxon>
        <taxon>Methanobacteriati</taxon>
        <taxon>Methanobacteriota</taxon>
        <taxon>Stenosarchaea group</taxon>
        <taxon>Halobacteria</taxon>
        <taxon>Halobacteriales</taxon>
        <taxon>Natrialbaceae</taxon>
        <taxon>Natronobacterium</taxon>
    </lineage>
</organism>
<dbReference type="OrthoDB" id="170058at2157"/>
<feature type="transmembrane region" description="Helical" evidence="1">
    <location>
        <begin position="91"/>
        <end position="109"/>
    </location>
</feature>
<dbReference type="AlphaFoldDB" id="A0A1H0ZS11"/>
<accession>A0A1H0ZS11</accession>
<feature type="transmembrane region" description="Helical" evidence="1">
    <location>
        <begin position="49"/>
        <end position="70"/>
    </location>
</feature>
<keyword evidence="1" id="KW-1133">Transmembrane helix</keyword>
<evidence type="ECO:0000313" key="3">
    <source>
        <dbReference type="Proteomes" id="UP000198848"/>
    </source>
</evidence>
<dbReference type="STRING" id="1095778.SAMN04489842_0412"/>
<feature type="transmembrane region" description="Helical" evidence="1">
    <location>
        <begin position="21"/>
        <end position="43"/>
    </location>
</feature>
<proteinExistence type="predicted"/>
<keyword evidence="3" id="KW-1185">Reference proteome</keyword>
<dbReference type="Proteomes" id="UP000198848">
    <property type="component" value="Unassembled WGS sequence"/>
</dbReference>
<keyword evidence="1" id="KW-0472">Membrane</keyword>
<evidence type="ECO:0000256" key="1">
    <source>
        <dbReference type="SAM" id="Phobius"/>
    </source>
</evidence>
<keyword evidence="1" id="KW-0812">Transmembrane</keyword>
<gene>
    <name evidence="2" type="ORF">SAMN04489842_0412</name>
</gene>
<dbReference type="RefSeq" id="WP_090376602.1">
    <property type="nucleotide sequence ID" value="NZ_FNLC01000001.1"/>
</dbReference>
<evidence type="ECO:0000313" key="2">
    <source>
        <dbReference type="EMBL" id="SDQ30285.1"/>
    </source>
</evidence>
<sequence length="297" mass="31900">MTSHDRRQTPTSVVDGPDLAFKAGIGFYLGIVVAGVVALAAIAADASTAAVLVTTPSTVVATLLVALVFGDRLSGLPEQLGRNRRRRLLPALPAAVFATALLVPAVLPLESTPRLTIAAIALTFVTGATAVGIAQMSRNRYVDAITGDEPEVAWTWHRTTFDTGLWGMIAAGGGVLLVVSGFSSIASGNGTGVWFVGYGSLALLLWLSDRRGWDAWGLPDGEDRWGNADLEAYEAGVVVDRFEQKLVPWDRIDGVRLTEGELVLERRRWFDLRCDRSVIDDPESVHATLERLHVENG</sequence>
<feature type="transmembrane region" description="Helical" evidence="1">
    <location>
        <begin position="191"/>
        <end position="208"/>
    </location>
</feature>
<dbReference type="EMBL" id="FNLC01000001">
    <property type="protein sequence ID" value="SDQ30285.1"/>
    <property type="molecule type" value="Genomic_DNA"/>
</dbReference>